<evidence type="ECO:0000256" key="1">
    <source>
        <dbReference type="SAM" id="Phobius"/>
    </source>
</evidence>
<dbReference type="SUPFAM" id="SSF141868">
    <property type="entry name" value="EAL domain-like"/>
    <property type="match status" value="1"/>
</dbReference>
<feature type="domain" description="GGDEF" evidence="3">
    <location>
        <begin position="244"/>
        <end position="377"/>
    </location>
</feature>
<proteinExistence type="predicted"/>
<accession>A0ABW9EH37</accession>
<feature type="domain" description="EAL" evidence="2">
    <location>
        <begin position="386"/>
        <end position="637"/>
    </location>
</feature>
<dbReference type="EMBL" id="JAQQCL010000013">
    <property type="protein sequence ID" value="MFM0718367.1"/>
    <property type="molecule type" value="Genomic_DNA"/>
</dbReference>
<sequence>MAFSEPRSPFFKWVVSSAQELSPENRQILLAHLFTRTSSIIFASICEISVCATAFYLYPIPLYAAWGSAVVALLFARLALIWLCRKRSAQNRPTPTSAFLLASLLWSVLFGFGTLLCNISGDPTLFLLGNVCAVGVIGGLAGRNAGTPRLAMLQISFILSLLGLGAAMSPGNGKLVLLFQAPFCAAGFFTVALRSNRDTVALLLTRETAHRLARQDSLTGLPNRARISELLLERTGQGASRESQSFAVLLIDLDGFKAINDSLGHAAGDQILQEAATRLREILPGGDQVGRLAGDEFVAISDGVAEIRDIRVLADRIVKTLARPFVLSEALVHIGASVGVSLYPEHANTGPQLLICADRALYAVKRSGKSAFVIFDTDKHVSDESLSLLRSDLEGALKSFNGLRMEYQPIIDLSDGTISGREALIRWTHPSRGELSPSAFIPTAERTGLILALGEWALLQSCTEAVTWRDKVAVAVNVSPVQLREESFASTVAAILRKTRLPPTRLNLEVTETVLLNDDAVTQRNVARLRALGIGMALDDFGTGFSTMSTLVRFSFDKLKIDSSFVKESVHGRESAAVVRGIVALAREIGMPTTAEGIETQEQLDFVRVCGCAHAQGFLLGKPLRGSEIEQIDGQLTASARS</sequence>
<dbReference type="SMART" id="SM00267">
    <property type="entry name" value="GGDEF"/>
    <property type="match status" value="1"/>
</dbReference>
<dbReference type="SUPFAM" id="SSF55073">
    <property type="entry name" value="Nucleotide cyclase"/>
    <property type="match status" value="1"/>
</dbReference>
<evidence type="ECO:0000313" key="4">
    <source>
        <dbReference type="EMBL" id="MFM0718367.1"/>
    </source>
</evidence>
<evidence type="ECO:0000259" key="2">
    <source>
        <dbReference type="PROSITE" id="PS50883"/>
    </source>
</evidence>
<keyword evidence="5" id="KW-1185">Reference proteome</keyword>
<dbReference type="Gene3D" id="3.30.70.270">
    <property type="match status" value="1"/>
</dbReference>
<dbReference type="InterPro" id="IPR035919">
    <property type="entry name" value="EAL_sf"/>
</dbReference>
<dbReference type="SMART" id="SM00052">
    <property type="entry name" value="EAL"/>
    <property type="match status" value="1"/>
</dbReference>
<dbReference type="Pfam" id="PF00563">
    <property type="entry name" value="EAL"/>
    <property type="match status" value="1"/>
</dbReference>
<feature type="transmembrane region" description="Helical" evidence="1">
    <location>
        <begin position="125"/>
        <end position="143"/>
    </location>
</feature>
<feature type="transmembrane region" description="Helical" evidence="1">
    <location>
        <begin position="64"/>
        <end position="84"/>
    </location>
</feature>
<dbReference type="CDD" id="cd01949">
    <property type="entry name" value="GGDEF"/>
    <property type="match status" value="1"/>
</dbReference>
<organism evidence="4 5">
    <name type="scientific">Paraburkholderia strydomiana</name>
    <dbReference type="NCBI Taxonomy" id="1245417"/>
    <lineage>
        <taxon>Bacteria</taxon>
        <taxon>Pseudomonadati</taxon>
        <taxon>Pseudomonadota</taxon>
        <taxon>Betaproteobacteria</taxon>
        <taxon>Burkholderiales</taxon>
        <taxon>Burkholderiaceae</taxon>
        <taxon>Paraburkholderia</taxon>
    </lineage>
</organism>
<dbReference type="Pfam" id="PF00990">
    <property type="entry name" value="GGDEF"/>
    <property type="match status" value="1"/>
</dbReference>
<dbReference type="Proteomes" id="UP001629392">
    <property type="component" value="Unassembled WGS sequence"/>
</dbReference>
<dbReference type="NCBIfam" id="TIGR00254">
    <property type="entry name" value="GGDEF"/>
    <property type="match status" value="1"/>
</dbReference>
<dbReference type="PROSITE" id="PS50883">
    <property type="entry name" value="EAL"/>
    <property type="match status" value="1"/>
</dbReference>
<feature type="transmembrane region" description="Helical" evidence="1">
    <location>
        <begin position="96"/>
        <end position="119"/>
    </location>
</feature>
<name>A0ABW9EH37_9BURK</name>
<evidence type="ECO:0000313" key="5">
    <source>
        <dbReference type="Proteomes" id="UP001629392"/>
    </source>
</evidence>
<keyword evidence="1" id="KW-0812">Transmembrane</keyword>
<keyword evidence="1" id="KW-0472">Membrane</keyword>
<dbReference type="CDD" id="cd01948">
    <property type="entry name" value="EAL"/>
    <property type="match status" value="1"/>
</dbReference>
<dbReference type="PANTHER" id="PTHR44757:SF2">
    <property type="entry name" value="BIOFILM ARCHITECTURE MAINTENANCE PROTEIN MBAA"/>
    <property type="match status" value="1"/>
</dbReference>
<dbReference type="InterPro" id="IPR000160">
    <property type="entry name" value="GGDEF_dom"/>
</dbReference>
<dbReference type="Gene3D" id="3.20.20.450">
    <property type="entry name" value="EAL domain"/>
    <property type="match status" value="1"/>
</dbReference>
<gene>
    <name evidence="4" type="ORF">PQQ73_18730</name>
</gene>
<evidence type="ECO:0000259" key="3">
    <source>
        <dbReference type="PROSITE" id="PS50887"/>
    </source>
</evidence>
<dbReference type="InterPro" id="IPR029787">
    <property type="entry name" value="Nucleotide_cyclase"/>
</dbReference>
<dbReference type="RefSeq" id="WP_408154275.1">
    <property type="nucleotide sequence ID" value="NZ_JAQQCL010000013.1"/>
</dbReference>
<comment type="caution">
    <text evidence="4">The sequence shown here is derived from an EMBL/GenBank/DDBJ whole genome shotgun (WGS) entry which is preliminary data.</text>
</comment>
<feature type="transmembrane region" description="Helical" evidence="1">
    <location>
        <begin position="150"/>
        <end position="169"/>
    </location>
</feature>
<dbReference type="PANTHER" id="PTHR44757">
    <property type="entry name" value="DIGUANYLATE CYCLASE DGCP"/>
    <property type="match status" value="1"/>
</dbReference>
<feature type="transmembrane region" description="Helical" evidence="1">
    <location>
        <begin position="40"/>
        <end position="58"/>
    </location>
</feature>
<dbReference type="PROSITE" id="PS50887">
    <property type="entry name" value="GGDEF"/>
    <property type="match status" value="1"/>
</dbReference>
<keyword evidence="1" id="KW-1133">Transmembrane helix</keyword>
<dbReference type="InterPro" id="IPR043128">
    <property type="entry name" value="Rev_trsase/Diguanyl_cyclase"/>
</dbReference>
<dbReference type="InterPro" id="IPR001633">
    <property type="entry name" value="EAL_dom"/>
</dbReference>
<reference evidence="4 5" key="1">
    <citation type="journal article" date="2024" name="Chem. Sci.">
        <title>Discovery of megapolipeptins by genome mining of a Burkholderiales bacteria collection.</title>
        <authorList>
            <person name="Paulo B.S."/>
            <person name="Recchia M.J.J."/>
            <person name="Lee S."/>
            <person name="Fergusson C.H."/>
            <person name="Romanowski S.B."/>
            <person name="Hernandez A."/>
            <person name="Krull N."/>
            <person name="Liu D.Y."/>
            <person name="Cavanagh H."/>
            <person name="Bos A."/>
            <person name="Gray C.A."/>
            <person name="Murphy B.T."/>
            <person name="Linington R.G."/>
            <person name="Eustaquio A.S."/>
        </authorList>
    </citation>
    <scope>NUCLEOTIDE SEQUENCE [LARGE SCALE GENOMIC DNA]</scope>
    <source>
        <strain evidence="4 5">RL17-350-BIC-E</strain>
    </source>
</reference>
<protein>
    <submittedName>
        <fullName evidence="4">EAL domain-containing protein</fullName>
    </submittedName>
</protein>
<dbReference type="InterPro" id="IPR052155">
    <property type="entry name" value="Biofilm_reg_signaling"/>
</dbReference>